<protein>
    <recommendedName>
        <fullName evidence="3">F-box domain-containing protein</fullName>
    </recommendedName>
</protein>
<organism evidence="1 2">
    <name type="scientific">Gymnopus androsaceus JB14</name>
    <dbReference type="NCBI Taxonomy" id="1447944"/>
    <lineage>
        <taxon>Eukaryota</taxon>
        <taxon>Fungi</taxon>
        <taxon>Dikarya</taxon>
        <taxon>Basidiomycota</taxon>
        <taxon>Agaricomycotina</taxon>
        <taxon>Agaricomycetes</taxon>
        <taxon>Agaricomycetidae</taxon>
        <taxon>Agaricales</taxon>
        <taxon>Marasmiineae</taxon>
        <taxon>Omphalotaceae</taxon>
        <taxon>Gymnopus</taxon>
    </lineage>
</organism>
<proteinExistence type="predicted"/>
<dbReference type="AlphaFoldDB" id="A0A6A4IK76"/>
<reference evidence="1" key="1">
    <citation type="journal article" date="2019" name="Environ. Microbiol.">
        <title>Fungal ecological strategies reflected in gene transcription - a case study of two litter decomposers.</title>
        <authorList>
            <person name="Barbi F."/>
            <person name="Kohler A."/>
            <person name="Barry K."/>
            <person name="Baskaran P."/>
            <person name="Daum C."/>
            <person name="Fauchery L."/>
            <person name="Ihrmark K."/>
            <person name="Kuo A."/>
            <person name="LaButti K."/>
            <person name="Lipzen A."/>
            <person name="Morin E."/>
            <person name="Grigoriev I.V."/>
            <person name="Henrissat B."/>
            <person name="Lindahl B."/>
            <person name="Martin F."/>
        </authorList>
    </citation>
    <scope>NUCLEOTIDE SEQUENCE</scope>
    <source>
        <strain evidence="1">JB14</strain>
    </source>
</reference>
<accession>A0A6A4IK76</accession>
<evidence type="ECO:0000313" key="1">
    <source>
        <dbReference type="EMBL" id="KAE9410869.1"/>
    </source>
</evidence>
<dbReference type="SUPFAM" id="SSF52047">
    <property type="entry name" value="RNI-like"/>
    <property type="match status" value="1"/>
</dbReference>
<dbReference type="OrthoDB" id="3251638at2759"/>
<dbReference type="InterPro" id="IPR032675">
    <property type="entry name" value="LRR_dom_sf"/>
</dbReference>
<dbReference type="Proteomes" id="UP000799118">
    <property type="component" value="Unassembled WGS sequence"/>
</dbReference>
<evidence type="ECO:0000313" key="2">
    <source>
        <dbReference type="Proteomes" id="UP000799118"/>
    </source>
</evidence>
<evidence type="ECO:0008006" key="3">
    <source>
        <dbReference type="Google" id="ProtNLM"/>
    </source>
</evidence>
<gene>
    <name evidence="1" type="ORF">BT96DRAFT_870642</name>
</gene>
<name>A0A6A4IK76_9AGAR</name>
<sequence>MMSSPRIIDDLIPEILSWKTWWSQDLVRLALVSHSFLFFVRKLLYAKPSLHSFPAITRFAATIQSNRQLEHSGIIKGIELCPTGGGFGAKEMHAIRTILALKGIQSLFLAGDLAISAERFLSCVVYSNSIEELIIDGSRSLMAEPLSACARPSLEWDEVVAHRFSAVRRLRLAKLDLDIVPCPSSSSPAHKLQLMDLVLDDVEIIGGTLPWLLQYTTTLKHLRVSGEFSSELEEHIRLVLESYPLSSLHYQLRSTPSPSWNLSLFDLDSTPGATATPAPIRSLHLEGVRVDAEILRAIHACCPSLELLCVSGRCVRLTREDWIGCLTSGLFPALQKLGLPEGMLCPPFIKWAVSLDSEPGLVKACSSRGVRLLC</sequence>
<keyword evidence="2" id="KW-1185">Reference proteome</keyword>
<dbReference type="EMBL" id="ML769384">
    <property type="protein sequence ID" value="KAE9410869.1"/>
    <property type="molecule type" value="Genomic_DNA"/>
</dbReference>
<dbReference type="Gene3D" id="3.80.10.10">
    <property type="entry name" value="Ribonuclease Inhibitor"/>
    <property type="match status" value="1"/>
</dbReference>